<organism evidence="2">
    <name type="scientific">Arundo donax</name>
    <name type="common">Giant reed</name>
    <name type="synonym">Donax arundinaceus</name>
    <dbReference type="NCBI Taxonomy" id="35708"/>
    <lineage>
        <taxon>Eukaryota</taxon>
        <taxon>Viridiplantae</taxon>
        <taxon>Streptophyta</taxon>
        <taxon>Embryophyta</taxon>
        <taxon>Tracheophyta</taxon>
        <taxon>Spermatophyta</taxon>
        <taxon>Magnoliopsida</taxon>
        <taxon>Liliopsida</taxon>
        <taxon>Poales</taxon>
        <taxon>Poaceae</taxon>
        <taxon>PACMAD clade</taxon>
        <taxon>Arundinoideae</taxon>
        <taxon>Arundineae</taxon>
        <taxon>Arundo</taxon>
    </lineage>
</organism>
<keyword evidence="1" id="KW-1133">Transmembrane helix</keyword>
<keyword evidence="1" id="KW-0472">Membrane</keyword>
<evidence type="ECO:0000313" key="2">
    <source>
        <dbReference type="EMBL" id="JAE23440.1"/>
    </source>
</evidence>
<feature type="transmembrane region" description="Helical" evidence="1">
    <location>
        <begin position="6"/>
        <end position="24"/>
    </location>
</feature>
<protein>
    <submittedName>
        <fullName evidence="2">Uncharacterized protein</fullName>
    </submittedName>
</protein>
<reference evidence="2" key="2">
    <citation type="journal article" date="2015" name="Data Brief">
        <title>Shoot transcriptome of the giant reed, Arundo donax.</title>
        <authorList>
            <person name="Barrero R.A."/>
            <person name="Guerrero F.D."/>
            <person name="Moolhuijzen P."/>
            <person name="Goolsby J.A."/>
            <person name="Tidwell J."/>
            <person name="Bellgard S.E."/>
            <person name="Bellgard M.I."/>
        </authorList>
    </citation>
    <scope>NUCLEOTIDE SEQUENCE</scope>
    <source>
        <tissue evidence="2">Shoot tissue taken approximately 20 cm above the soil surface</tissue>
    </source>
</reference>
<reference evidence="2" key="1">
    <citation type="submission" date="2014-09" db="EMBL/GenBank/DDBJ databases">
        <authorList>
            <person name="Magalhaes I.L.F."/>
            <person name="Oliveira U."/>
            <person name="Santos F.R."/>
            <person name="Vidigal T.H.D.A."/>
            <person name="Brescovit A.D."/>
            <person name="Santos A.J."/>
        </authorList>
    </citation>
    <scope>NUCLEOTIDE SEQUENCE</scope>
    <source>
        <tissue evidence="2">Shoot tissue taken approximately 20 cm above the soil surface</tissue>
    </source>
</reference>
<evidence type="ECO:0000256" key="1">
    <source>
        <dbReference type="SAM" id="Phobius"/>
    </source>
</evidence>
<proteinExistence type="predicted"/>
<accession>A0A0A9GEC8</accession>
<name>A0A0A9GEC8_ARUDO</name>
<dbReference type="EMBL" id="GBRH01174456">
    <property type="protein sequence ID" value="JAE23440.1"/>
    <property type="molecule type" value="Transcribed_RNA"/>
</dbReference>
<keyword evidence="1" id="KW-0812">Transmembrane</keyword>
<sequence length="54" mass="6477">MIWQLYSQWVHFVAGIVGIRITMLQRSSISTMMMRVRLWLTNLTSSCIFYETEF</sequence>
<dbReference type="AlphaFoldDB" id="A0A0A9GEC8"/>